<evidence type="ECO:0000256" key="1">
    <source>
        <dbReference type="SAM" id="MobiDB-lite"/>
    </source>
</evidence>
<feature type="region of interest" description="Disordered" evidence="1">
    <location>
        <begin position="1"/>
        <end position="22"/>
    </location>
</feature>
<proteinExistence type="predicted"/>
<dbReference type="Pfam" id="PF22549">
    <property type="entry name" value="ARPP-2"/>
    <property type="match status" value="1"/>
</dbReference>
<evidence type="ECO:0000313" key="4">
    <source>
        <dbReference type="Proteomes" id="UP000198609"/>
    </source>
</evidence>
<evidence type="ECO:0000313" key="3">
    <source>
        <dbReference type="EMBL" id="SEB77364.1"/>
    </source>
</evidence>
<feature type="domain" description="ARG and Rhodanese-Phosphatase-superfamily-associated" evidence="2">
    <location>
        <begin position="43"/>
        <end position="88"/>
    </location>
</feature>
<dbReference type="InterPro" id="IPR054346">
    <property type="entry name" value="ARPP-2"/>
</dbReference>
<sequence>MSACRCRPRDSGATSGTPRHAHLRLDGDLGPFLFEPVGRRSDRARIRDGAVGSPAELRAEAARHQRDWAEFHDHTMAGGLLDESYSRRGRLQLASRVEHAGFGALLRQDIRDHYRAAARGTAAGSTAPRALSR</sequence>
<protein>
    <recommendedName>
        <fullName evidence="2">ARG and Rhodanese-Phosphatase-superfamily-associated domain-containing protein</fullName>
    </recommendedName>
</protein>
<name>A0A1H4M3R1_STRMJ</name>
<dbReference type="RefSeq" id="WP_208905582.1">
    <property type="nucleotide sequence ID" value="NZ_FNST01000002.1"/>
</dbReference>
<gene>
    <name evidence="3" type="ORF">SAMN04490356_1626</name>
</gene>
<organism evidence="3 4">
    <name type="scientific">Streptomyces melanosporofaciens</name>
    <dbReference type="NCBI Taxonomy" id="67327"/>
    <lineage>
        <taxon>Bacteria</taxon>
        <taxon>Bacillati</taxon>
        <taxon>Actinomycetota</taxon>
        <taxon>Actinomycetes</taxon>
        <taxon>Kitasatosporales</taxon>
        <taxon>Streptomycetaceae</taxon>
        <taxon>Streptomyces</taxon>
        <taxon>Streptomyces violaceusniger group</taxon>
    </lineage>
</organism>
<evidence type="ECO:0000259" key="2">
    <source>
        <dbReference type="Pfam" id="PF22549"/>
    </source>
</evidence>
<accession>A0A1H4M3R1</accession>
<dbReference type="Proteomes" id="UP000198609">
    <property type="component" value="Unassembled WGS sequence"/>
</dbReference>
<dbReference type="EMBL" id="FNST01000002">
    <property type="protein sequence ID" value="SEB77364.1"/>
    <property type="molecule type" value="Genomic_DNA"/>
</dbReference>
<reference evidence="4" key="1">
    <citation type="submission" date="2016-10" db="EMBL/GenBank/DDBJ databases">
        <authorList>
            <person name="Varghese N."/>
            <person name="Submissions S."/>
        </authorList>
    </citation>
    <scope>NUCLEOTIDE SEQUENCE [LARGE SCALE GENOMIC DNA]</scope>
    <source>
        <strain evidence="4">DSM 40318</strain>
    </source>
</reference>
<keyword evidence="4" id="KW-1185">Reference proteome</keyword>
<dbReference type="AlphaFoldDB" id="A0A1H4M3R1"/>